<keyword evidence="1" id="KW-0732">Signal</keyword>
<gene>
    <name evidence="3" type="ORF">HF841_15370</name>
</gene>
<organism evidence="3 4">
    <name type="scientific">Bacteroides eggerthii</name>
    <dbReference type="NCBI Taxonomy" id="28111"/>
    <lineage>
        <taxon>Bacteria</taxon>
        <taxon>Pseudomonadati</taxon>
        <taxon>Bacteroidota</taxon>
        <taxon>Bacteroidia</taxon>
        <taxon>Bacteroidales</taxon>
        <taxon>Bacteroidaceae</taxon>
        <taxon>Bacteroides</taxon>
    </lineage>
</organism>
<dbReference type="AlphaFoldDB" id="A0A7X9XJH9"/>
<feature type="chain" id="PRO_5030637132" evidence="1">
    <location>
        <begin position="23"/>
        <end position="188"/>
    </location>
</feature>
<sequence length="188" mass="21147">MIQQFKLLLIVFASCAVMDSYAQKVFVDGAGRVFIDASAIPYTTTPKARTTDATLTDSGTNTLTNISSELSNEKVFRVFEVSKKTLKPQTAMTGFNWLQAIESCYNLLDDGGGWRLPTERELSLMLILEYKLLEIKDFERISNNFIWSATNSVSSSATSYLFSSFGEEMKEYPKTSAYYARCIRDITP</sequence>
<evidence type="ECO:0000259" key="2">
    <source>
        <dbReference type="Pfam" id="PF07603"/>
    </source>
</evidence>
<dbReference type="Proteomes" id="UP000520291">
    <property type="component" value="Unassembled WGS sequence"/>
</dbReference>
<evidence type="ECO:0000313" key="3">
    <source>
        <dbReference type="EMBL" id="NME87380.1"/>
    </source>
</evidence>
<dbReference type="Pfam" id="PF07603">
    <property type="entry name" value="Lcl_C"/>
    <property type="match status" value="1"/>
</dbReference>
<dbReference type="EMBL" id="JABAGL010000023">
    <property type="protein sequence ID" value="NME87380.1"/>
    <property type="molecule type" value="Genomic_DNA"/>
</dbReference>
<comment type="caution">
    <text evidence="3">The sequence shown here is derived from an EMBL/GenBank/DDBJ whole genome shotgun (WGS) entry which is preliminary data.</text>
</comment>
<feature type="signal peptide" evidence="1">
    <location>
        <begin position="1"/>
        <end position="22"/>
    </location>
</feature>
<name>A0A7X9XJH9_9BACE</name>
<dbReference type="RefSeq" id="WP_168948034.1">
    <property type="nucleotide sequence ID" value="NZ_JABAGL010000023.1"/>
</dbReference>
<dbReference type="InterPro" id="IPR011460">
    <property type="entry name" value="Lcl_C"/>
</dbReference>
<reference evidence="3 4" key="1">
    <citation type="submission" date="2020-04" db="EMBL/GenBank/DDBJ databases">
        <authorList>
            <person name="Hitch T.C.A."/>
            <person name="Wylensek D."/>
            <person name="Clavel T."/>
        </authorList>
    </citation>
    <scope>NUCLEOTIDE SEQUENCE [LARGE SCALE GENOMIC DNA]</scope>
    <source>
        <strain evidence="3 4">WCA3-601-WT-5E</strain>
    </source>
</reference>
<proteinExistence type="predicted"/>
<evidence type="ECO:0000256" key="1">
    <source>
        <dbReference type="SAM" id="SignalP"/>
    </source>
</evidence>
<feature type="domain" description="Lcl C-terminal" evidence="2">
    <location>
        <begin position="92"/>
        <end position="184"/>
    </location>
</feature>
<evidence type="ECO:0000313" key="4">
    <source>
        <dbReference type="Proteomes" id="UP000520291"/>
    </source>
</evidence>
<accession>A0A7X9XJH9</accession>
<protein>
    <submittedName>
        <fullName evidence="3">DUF1566 domain-containing protein</fullName>
    </submittedName>
</protein>